<comment type="caution">
    <text evidence="6">The sequence shown here is derived from an EMBL/GenBank/DDBJ whole genome shotgun (WGS) entry which is preliminary data.</text>
</comment>
<dbReference type="InterPro" id="IPR003593">
    <property type="entry name" value="AAA+_ATPase"/>
</dbReference>
<accession>A0ABQ8UHH4</accession>
<feature type="region of interest" description="Disordered" evidence="4">
    <location>
        <begin position="410"/>
        <end position="488"/>
    </location>
</feature>
<dbReference type="PROSITE" id="PS00211">
    <property type="entry name" value="ABC_TRANSPORTER_1"/>
    <property type="match status" value="1"/>
</dbReference>
<evidence type="ECO:0000313" key="6">
    <source>
        <dbReference type="EMBL" id="KAJ4457336.1"/>
    </source>
</evidence>
<keyword evidence="3" id="KW-0067">ATP-binding</keyword>
<evidence type="ECO:0000313" key="7">
    <source>
        <dbReference type="Proteomes" id="UP001141327"/>
    </source>
</evidence>
<name>A0ABQ8UHH4_9EUKA</name>
<organism evidence="6 7">
    <name type="scientific">Paratrimastix pyriformis</name>
    <dbReference type="NCBI Taxonomy" id="342808"/>
    <lineage>
        <taxon>Eukaryota</taxon>
        <taxon>Metamonada</taxon>
        <taxon>Preaxostyla</taxon>
        <taxon>Paratrimastigidae</taxon>
        <taxon>Paratrimastix</taxon>
    </lineage>
</organism>
<sequence>MIAKTQCSSGRDGILDYCSRIMATTSIDSAERGVTSRLLEKSPLIVNIDNVHKTYLIGVEGVAALRGVTASVKRGEFVMICGTSGGGKTSLLNIIGTIDKPTKGRLSLCGTHVTPRTSDDELAQIRLEKMGFVFQTFNLLSTMTAIENVELPLILQGVPMAERKRVATELLKKMQMGERLGHFPNMLSGGEQQRVTIARAMANRPELLLLDEPTGDLDTVNTEIVMRLLLDLNRKDGITLLMVTHDMNLTSFADRVLHMRDGKLVRIEEVSAERRQTAIDNLNAALTGHSPFVLVRDGAAMAATTVNPVRTFVRFPSDYKPHAFAHPDDTIRGGPLTEPLPDITSYLTQHLPALAPSSATMGEVRLYRPSSRPSPDGLPGHGHRAHAHAPMDRLSGPQQRELAQMMGYTGSTTLTPLVPPAPFSPVPITQKESRGELPAPASPQPHSPLDAALDALGQHTPPPPPPPAPATEPPTPASTSSMPLVGSQARIGFPPLGASIDAPYVQLPPPLMPAVSSSVTLHRDESVATVPRLNVSDHVPPYDSPEEVFDGNVQTLSDGREVFIRLGYSLLDVALASVGHGYHSALPCASDLERLQASFRQALYNAATRRNGKLRPLGVRALEAELTRDDLTRINDLIGKMAAARMLRAKYKAPYKSTKIPDVKEKRPFPALLLPFLALPPPPNKAFLENLDCLLMEASDAGVIRLLPDSARVGNPGWKPPATLLPIPSVYQPPDRPSLGLPPAASAPQLPTEGGHEDNAVSSEEESDGHILDGDPMSPTSPPGSPMTGVLPLDSPTPRPLSAPPPPDEEARSPLDWPSDDPFLLSASTDAPSPPFSSLALDGFLEGGPLDLSELSPDRFQTAVGPPAAFSPRRLNGLRA</sequence>
<dbReference type="SUPFAM" id="SSF52540">
    <property type="entry name" value="P-loop containing nucleoside triphosphate hydrolases"/>
    <property type="match status" value="1"/>
</dbReference>
<evidence type="ECO:0000256" key="3">
    <source>
        <dbReference type="ARBA" id="ARBA00022840"/>
    </source>
</evidence>
<feature type="region of interest" description="Disordered" evidence="4">
    <location>
        <begin position="367"/>
        <end position="393"/>
    </location>
</feature>
<dbReference type="PROSITE" id="PS50893">
    <property type="entry name" value="ABC_TRANSPORTER_2"/>
    <property type="match status" value="1"/>
</dbReference>
<keyword evidence="1" id="KW-0813">Transport</keyword>
<dbReference type="InterPro" id="IPR015854">
    <property type="entry name" value="ABC_transpr_LolD-like"/>
</dbReference>
<feature type="compositionally biased region" description="Pro residues" evidence="4">
    <location>
        <begin position="795"/>
        <end position="806"/>
    </location>
</feature>
<proteinExistence type="predicted"/>
<dbReference type="Pfam" id="PF00005">
    <property type="entry name" value="ABC_tran"/>
    <property type="match status" value="1"/>
</dbReference>
<feature type="region of interest" description="Disordered" evidence="4">
    <location>
        <begin position="729"/>
        <end position="880"/>
    </location>
</feature>
<reference evidence="6" key="1">
    <citation type="journal article" date="2022" name="bioRxiv">
        <title>Genomics of Preaxostyla Flagellates Illuminates Evolutionary Transitions and the Path Towards Mitochondrial Loss.</title>
        <authorList>
            <person name="Novak L.V.F."/>
            <person name="Treitli S.C."/>
            <person name="Pyrih J."/>
            <person name="Halakuc P."/>
            <person name="Pipaliya S.V."/>
            <person name="Vacek V."/>
            <person name="Brzon O."/>
            <person name="Soukal P."/>
            <person name="Eme L."/>
            <person name="Dacks J.B."/>
            <person name="Karnkowska A."/>
            <person name="Elias M."/>
            <person name="Hampl V."/>
        </authorList>
    </citation>
    <scope>NUCLEOTIDE SEQUENCE</scope>
    <source>
        <strain evidence="6">RCP-MX</strain>
    </source>
</reference>
<feature type="domain" description="ABC transporter" evidence="5">
    <location>
        <begin position="46"/>
        <end position="286"/>
    </location>
</feature>
<dbReference type="InterPro" id="IPR017911">
    <property type="entry name" value="MacB-like_ATP-bd"/>
</dbReference>
<dbReference type="InterPro" id="IPR003439">
    <property type="entry name" value="ABC_transporter-like_ATP-bd"/>
</dbReference>
<dbReference type="InterPro" id="IPR017871">
    <property type="entry name" value="ABC_transporter-like_CS"/>
</dbReference>
<dbReference type="Proteomes" id="UP001141327">
    <property type="component" value="Unassembled WGS sequence"/>
</dbReference>
<feature type="compositionally biased region" description="Low complexity" evidence="4">
    <location>
        <begin position="737"/>
        <end position="751"/>
    </location>
</feature>
<evidence type="ECO:0000256" key="4">
    <source>
        <dbReference type="SAM" id="MobiDB-lite"/>
    </source>
</evidence>
<evidence type="ECO:0000256" key="1">
    <source>
        <dbReference type="ARBA" id="ARBA00022448"/>
    </source>
</evidence>
<evidence type="ECO:0000256" key="2">
    <source>
        <dbReference type="ARBA" id="ARBA00022741"/>
    </source>
</evidence>
<dbReference type="InterPro" id="IPR027417">
    <property type="entry name" value="P-loop_NTPase"/>
</dbReference>
<dbReference type="PANTHER" id="PTHR24220:SF688">
    <property type="entry name" value="ABC TRANSPORTER H FAMILY MEMBER 2"/>
    <property type="match status" value="1"/>
</dbReference>
<dbReference type="PANTHER" id="PTHR24220">
    <property type="entry name" value="IMPORT ATP-BINDING PROTEIN"/>
    <property type="match status" value="1"/>
</dbReference>
<evidence type="ECO:0000259" key="5">
    <source>
        <dbReference type="PROSITE" id="PS50893"/>
    </source>
</evidence>
<dbReference type="Gene3D" id="3.40.50.300">
    <property type="entry name" value="P-loop containing nucleotide triphosphate hydrolases"/>
    <property type="match status" value="1"/>
</dbReference>
<dbReference type="SMART" id="SM00382">
    <property type="entry name" value="AAA"/>
    <property type="match status" value="1"/>
</dbReference>
<gene>
    <name evidence="6" type="ORF">PAPYR_7262</name>
</gene>
<feature type="compositionally biased region" description="Pro residues" evidence="4">
    <location>
        <begin position="460"/>
        <end position="476"/>
    </location>
</feature>
<keyword evidence="7" id="KW-1185">Reference proteome</keyword>
<protein>
    <submittedName>
        <fullName evidence="6">ABC transporter H family member 2</fullName>
    </submittedName>
</protein>
<dbReference type="CDD" id="cd03255">
    <property type="entry name" value="ABC_MJ0796_LolCDE_FtsE"/>
    <property type="match status" value="1"/>
</dbReference>
<keyword evidence="2" id="KW-0547">Nucleotide-binding</keyword>
<dbReference type="EMBL" id="JAPMOS010000049">
    <property type="protein sequence ID" value="KAJ4457336.1"/>
    <property type="molecule type" value="Genomic_DNA"/>
</dbReference>